<reference evidence="2" key="1">
    <citation type="journal article" date="2021" name="Genome Biol. Evol.">
        <title>A High-Quality Reference Genome for a Parasitic Bivalve with Doubly Uniparental Inheritance (Bivalvia: Unionida).</title>
        <authorList>
            <person name="Smith C.H."/>
        </authorList>
    </citation>
    <scope>NUCLEOTIDE SEQUENCE</scope>
    <source>
        <strain evidence="2">CHS0354</strain>
    </source>
</reference>
<dbReference type="SUPFAM" id="SSF48726">
    <property type="entry name" value="Immunoglobulin"/>
    <property type="match status" value="1"/>
</dbReference>
<gene>
    <name evidence="2" type="ORF">CHS0354_016356</name>
</gene>
<evidence type="ECO:0000313" key="2">
    <source>
        <dbReference type="EMBL" id="KAK3594688.1"/>
    </source>
</evidence>
<keyword evidence="1" id="KW-0732">Signal</keyword>
<feature type="chain" id="PRO_5042133438" evidence="1">
    <location>
        <begin position="26"/>
        <end position="137"/>
    </location>
</feature>
<accession>A0AAE0VXW8</accession>
<reference evidence="2" key="2">
    <citation type="journal article" date="2021" name="Genome Biol. Evol.">
        <title>Developing a high-quality reference genome for a parasitic bivalve with doubly uniparental inheritance (Bivalvia: Unionida).</title>
        <authorList>
            <person name="Smith C.H."/>
        </authorList>
    </citation>
    <scope>NUCLEOTIDE SEQUENCE</scope>
    <source>
        <strain evidence="2">CHS0354</strain>
        <tissue evidence="2">Mantle</tissue>
    </source>
</reference>
<feature type="signal peptide" evidence="1">
    <location>
        <begin position="1"/>
        <end position="25"/>
    </location>
</feature>
<proteinExistence type="predicted"/>
<dbReference type="InterPro" id="IPR036179">
    <property type="entry name" value="Ig-like_dom_sf"/>
</dbReference>
<evidence type="ECO:0000313" key="3">
    <source>
        <dbReference type="Proteomes" id="UP001195483"/>
    </source>
</evidence>
<name>A0AAE0VXW8_9BIVA</name>
<comment type="caution">
    <text evidence="2">The sequence shown here is derived from an EMBL/GenBank/DDBJ whole genome shotgun (WGS) entry which is preliminary data.</text>
</comment>
<dbReference type="InterPro" id="IPR013783">
    <property type="entry name" value="Ig-like_fold"/>
</dbReference>
<sequence length="137" mass="15751">MQGSKIRCTAMVFCLWVCNLRKVNGFSCSTSNQPLWESDRCTFYFNWNCSLNEGEEVILKTWIKEGKGPIANCTRKSNFTITNGFEGRLERYNENGFILKGLTTKDTGYYRLVVIFNNTDSSLQEEGTGYIYVPSKY</sequence>
<evidence type="ECO:0000256" key="1">
    <source>
        <dbReference type="SAM" id="SignalP"/>
    </source>
</evidence>
<dbReference type="Gene3D" id="2.60.40.10">
    <property type="entry name" value="Immunoglobulins"/>
    <property type="match status" value="1"/>
</dbReference>
<dbReference type="Proteomes" id="UP001195483">
    <property type="component" value="Unassembled WGS sequence"/>
</dbReference>
<organism evidence="2 3">
    <name type="scientific">Potamilus streckersoni</name>
    <dbReference type="NCBI Taxonomy" id="2493646"/>
    <lineage>
        <taxon>Eukaryota</taxon>
        <taxon>Metazoa</taxon>
        <taxon>Spiralia</taxon>
        <taxon>Lophotrochozoa</taxon>
        <taxon>Mollusca</taxon>
        <taxon>Bivalvia</taxon>
        <taxon>Autobranchia</taxon>
        <taxon>Heteroconchia</taxon>
        <taxon>Palaeoheterodonta</taxon>
        <taxon>Unionida</taxon>
        <taxon>Unionoidea</taxon>
        <taxon>Unionidae</taxon>
        <taxon>Ambleminae</taxon>
        <taxon>Lampsilini</taxon>
        <taxon>Potamilus</taxon>
    </lineage>
</organism>
<keyword evidence="3" id="KW-1185">Reference proteome</keyword>
<reference evidence="2" key="3">
    <citation type="submission" date="2023-05" db="EMBL/GenBank/DDBJ databases">
        <authorList>
            <person name="Smith C.H."/>
        </authorList>
    </citation>
    <scope>NUCLEOTIDE SEQUENCE</scope>
    <source>
        <strain evidence="2">CHS0354</strain>
        <tissue evidence="2">Mantle</tissue>
    </source>
</reference>
<protein>
    <submittedName>
        <fullName evidence="2">Uncharacterized protein</fullName>
    </submittedName>
</protein>
<dbReference type="AlphaFoldDB" id="A0AAE0VXW8"/>
<dbReference type="EMBL" id="JAEAOA010001010">
    <property type="protein sequence ID" value="KAK3594688.1"/>
    <property type="molecule type" value="Genomic_DNA"/>
</dbReference>